<dbReference type="EMBL" id="BAVR01000009">
    <property type="protein sequence ID" value="GAE87651.1"/>
    <property type="molecule type" value="Genomic_DNA"/>
</dbReference>
<dbReference type="InterPro" id="IPR024232">
    <property type="entry name" value="SpoIIIAH"/>
</dbReference>
<dbReference type="AlphaFoldDB" id="W4V373"/>
<keyword evidence="5" id="KW-1185">Reference proteome</keyword>
<accession>W4V373</accession>
<dbReference type="STRING" id="1294263.JCM21531_1039"/>
<evidence type="ECO:0000313" key="4">
    <source>
        <dbReference type="EMBL" id="GAE87651.1"/>
    </source>
</evidence>
<comment type="caution">
    <text evidence="4">The sequence shown here is derived from an EMBL/GenBank/DDBJ whole genome shotgun (WGS) entry which is preliminary data.</text>
</comment>
<protein>
    <submittedName>
        <fullName evidence="4">Stage III sporulation protein AH</fullName>
    </submittedName>
</protein>
<organism evidence="4 5">
    <name type="scientific">Acetivibrio straminisolvens JCM 21531</name>
    <dbReference type="NCBI Taxonomy" id="1294263"/>
    <lineage>
        <taxon>Bacteria</taxon>
        <taxon>Bacillati</taxon>
        <taxon>Bacillota</taxon>
        <taxon>Clostridia</taxon>
        <taxon>Eubacteriales</taxon>
        <taxon>Oscillospiraceae</taxon>
        <taxon>Acetivibrio</taxon>
    </lineage>
</organism>
<evidence type="ECO:0000256" key="1">
    <source>
        <dbReference type="SAM" id="Coils"/>
    </source>
</evidence>
<evidence type="ECO:0000313" key="5">
    <source>
        <dbReference type="Proteomes" id="UP000019109"/>
    </source>
</evidence>
<feature type="region of interest" description="Disordered" evidence="2">
    <location>
        <begin position="68"/>
        <end position="91"/>
    </location>
</feature>
<dbReference type="InterPro" id="IPR038503">
    <property type="entry name" value="SpoIIIAH_sf"/>
</dbReference>
<keyword evidence="1" id="KW-0175">Coiled coil</keyword>
<dbReference type="Gene3D" id="1.10.287.4300">
    <property type="entry name" value="Stage III sporulation protein AH-like"/>
    <property type="match status" value="1"/>
</dbReference>
<gene>
    <name evidence="4" type="ORF">JCM21531_1039</name>
</gene>
<name>W4V373_9FIRM</name>
<evidence type="ECO:0000256" key="2">
    <source>
        <dbReference type="SAM" id="MobiDB-lite"/>
    </source>
</evidence>
<proteinExistence type="predicted"/>
<keyword evidence="3" id="KW-0472">Membrane</keyword>
<keyword evidence="3" id="KW-1133">Transmembrane helix</keyword>
<feature type="compositionally biased region" description="Basic and acidic residues" evidence="2">
    <location>
        <begin position="68"/>
        <end position="90"/>
    </location>
</feature>
<feature type="coiled-coil region" evidence="1">
    <location>
        <begin position="114"/>
        <end position="141"/>
    </location>
</feature>
<feature type="transmembrane region" description="Helical" evidence="3">
    <location>
        <begin position="9"/>
        <end position="28"/>
    </location>
</feature>
<sequence length="215" mass="24220">MMVLKRKQIVVLSLILMIVVAGYLQYSYNNSGMSVNDSDDISVSQFDEETERLGEALYVDNTMVLEDEKKDDKKEEKREEGDKEKSKQDTKAIQASKEANEFFAQAKMDKDVTRARDKEELEKITNDANATEDQKTQAYEQMLKLLDNSDKEMRIETLIKNKGFSDVVVFFGDDGSVDVIVKAPSISSVEVAQIAEIASRQAGVDISNVHVSNKF</sequence>
<keyword evidence="3" id="KW-0812">Transmembrane</keyword>
<dbReference type="Proteomes" id="UP000019109">
    <property type="component" value="Unassembled WGS sequence"/>
</dbReference>
<reference evidence="4" key="1">
    <citation type="journal article" date="2014" name="Genome Announc.">
        <title>Draft Genome Sequence of Clostridium straminisolvens Strain JCM 21531T, Isolated from a Cellulose-Degrading Bacterial Community.</title>
        <authorList>
            <person name="Yuki M."/>
            <person name="Oshima K."/>
            <person name="Suda W."/>
            <person name="Sakamoto M."/>
            <person name="Kitamura K."/>
            <person name="Iida T."/>
            <person name="Hattori M."/>
            <person name="Ohkuma M."/>
        </authorList>
    </citation>
    <scope>NUCLEOTIDE SEQUENCE [LARGE SCALE GENOMIC DNA]</scope>
    <source>
        <strain evidence="4">JCM 21531</strain>
    </source>
</reference>
<evidence type="ECO:0000256" key="3">
    <source>
        <dbReference type="SAM" id="Phobius"/>
    </source>
</evidence>
<dbReference type="OrthoDB" id="1707181at2"/>
<dbReference type="RefSeq" id="WP_038287518.1">
    <property type="nucleotide sequence ID" value="NZ_BAVR01000009.1"/>
</dbReference>
<dbReference type="Pfam" id="PF12685">
    <property type="entry name" value="SpoIIIAH"/>
    <property type="match status" value="1"/>
</dbReference>